<name>A0A8H9N595_VIBVL</name>
<evidence type="ECO:0000313" key="1">
    <source>
        <dbReference type="EMBL" id="HAS8542926.1"/>
    </source>
</evidence>
<dbReference type="AlphaFoldDB" id="A0A8H9N595"/>
<reference evidence="1" key="2">
    <citation type="submission" date="2019-01" db="EMBL/GenBank/DDBJ databases">
        <authorList>
            <consortium name="NCBI Pathogen Detection Project"/>
        </authorList>
    </citation>
    <scope>NUCLEOTIDE SEQUENCE</scope>
    <source>
        <strain evidence="1">BCW_3452</strain>
    </source>
</reference>
<protein>
    <submittedName>
        <fullName evidence="1">Uncharacterized protein</fullName>
    </submittedName>
</protein>
<dbReference type="EMBL" id="DACRBY010000066">
    <property type="protein sequence ID" value="HAS8542926.1"/>
    <property type="molecule type" value="Genomic_DNA"/>
</dbReference>
<dbReference type="Proteomes" id="UP000863257">
    <property type="component" value="Unassembled WGS sequence"/>
</dbReference>
<proteinExistence type="predicted"/>
<comment type="caution">
    <text evidence="1">The sequence shown here is derived from an EMBL/GenBank/DDBJ whole genome shotgun (WGS) entry which is preliminary data.</text>
</comment>
<sequence length="71" mass="7924">MVFSFFLPLAIRSGFSANQHCLPAQVLSSCLNGVLGLREVSKLGAKSLWKFCFRFEFGEHVLSKIIGFQSK</sequence>
<accession>A0A8H9N595</accession>
<reference evidence="1" key="1">
    <citation type="journal article" date="2018" name="Genome Biol.">
        <title>SKESA: strategic k-mer extension for scrupulous assemblies.</title>
        <authorList>
            <person name="Souvorov A."/>
            <person name="Agarwala R."/>
            <person name="Lipman D.J."/>
        </authorList>
    </citation>
    <scope>NUCLEOTIDE SEQUENCE</scope>
    <source>
        <strain evidence="1">BCW_3452</strain>
    </source>
</reference>
<organism evidence="1">
    <name type="scientific">Vibrio vulnificus</name>
    <dbReference type="NCBI Taxonomy" id="672"/>
    <lineage>
        <taxon>Bacteria</taxon>
        <taxon>Pseudomonadati</taxon>
        <taxon>Pseudomonadota</taxon>
        <taxon>Gammaproteobacteria</taxon>
        <taxon>Vibrionales</taxon>
        <taxon>Vibrionaceae</taxon>
        <taxon>Vibrio</taxon>
    </lineage>
</organism>
<gene>
    <name evidence="1" type="ORF">I7730_24500</name>
</gene>